<dbReference type="GO" id="GO:0005886">
    <property type="term" value="C:plasma membrane"/>
    <property type="evidence" value="ECO:0007669"/>
    <property type="project" value="UniProtKB-SubCell"/>
</dbReference>
<keyword evidence="4" id="KW-0997">Cell inner membrane</keyword>
<dbReference type="SUPFAM" id="SSF161098">
    <property type="entry name" value="MetI-like"/>
    <property type="match status" value="2"/>
</dbReference>
<dbReference type="CDD" id="cd06261">
    <property type="entry name" value="TM_PBP2"/>
    <property type="match status" value="2"/>
</dbReference>
<evidence type="ECO:0000256" key="8">
    <source>
        <dbReference type="RuleBase" id="RU363032"/>
    </source>
</evidence>
<accession>A0A840ZQS6</accession>
<keyword evidence="5 8" id="KW-0812">Transmembrane</keyword>
<dbReference type="GO" id="GO:0055085">
    <property type="term" value="P:transmembrane transport"/>
    <property type="evidence" value="ECO:0007669"/>
    <property type="project" value="InterPro"/>
</dbReference>
<feature type="transmembrane region" description="Helical" evidence="8">
    <location>
        <begin position="145"/>
        <end position="166"/>
    </location>
</feature>
<dbReference type="Proteomes" id="UP000583454">
    <property type="component" value="Unassembled WGS sequence"/>
</dbReference>
<dbReference type="RefSeq" id="WP_183573503.1">
    <property type="nucleotide sequence ID" value="NZ_JACHOP010000031.1"/>
</dbReference>
<feature type="transmembrane region" description="Helical" evidence="8">
    <location>
        <begin position="355"/>
        <end position="380"/>
    </location>
</feature>
<feature type="transmembrane region" description="Helical" evidence="8">
    <location>
        <begin position="187"/>
        <end position="209"/>
    </location>
</feature>
<evidence type="ECO:0000256" key="1">
    <source>
        <dbReference type="ARBA" id="ARBA00004429"/>
    </source>
</evidence>
<evidence type="ECO:0000256" key="2">
    <source>
        <dbReference type="ARBA" id="ARBA00022448"/>
    </source>
</evidence>
<dbReference type="InterPro" id="IPR000515">
    <property type="entry name" value="MetI-like"/>
</dbReference>
<proteinExistence type="inferred from homology"/>
<dbReference type="PANTHER" id="PTHR43357">
    <property type="entry name" value="INNER MEMBRANE ABC TRANSPORTER PERMEASE PROTEIN YDCV"/>
    <property type="match status" value="1"/>
</dbReference>
<dbReference type="EMBL" id="JACHOP010000031">
    <property type="protein sequence ID" value="MBB5759956.1"/>
    <property type="molecule type" value="Genomic_DNA"/>
</dbReference>
<feature type="transmembrane region" description="Helical" evidence="8">
    <location>
        <begin position="475"/>
        <end position="496"/>
    </location>
</feature>
<keyword evidence="7 8" id="KW-0472">Membrane</keyword>
<evidence type="ECO:0000256" key="4">
    <source>
        <dbReference type="ARBA" id="ARBA00022519"/>
    </source>
</evidence>
<protein>
    <submittedName>
        <fullName evidence="10">Iron(III) transport system permease protein</fullName>
    </submittedName>
</protein>
<feature type="transmembrane region" description="Helical" evidence="8">
    <location>
        <begin position="297"/>
        <end position="320"/>
    </location>
</feature>
<feature type="transmembrane region" description="Helical" evidence="8">
    <location>
        <begin position="400"/>
        <end position="420"/>
    </location>
</feature>
<evidence type="ECO:0000256" key="5">
    <source>
        <dbReference type="ARBA" id="ARBA00022692"/>
    </source>
</evidence>
<evidence type="ECO:0000256" key="6">
    <source>
        <dbReference type="ARBA" id="ARBA00022989"/>
    </source>
</evidence>
<dbReference type="Gene3D" id="1.10.3720.10">
    <property type="entry name" value="MetI-like"/>
    <property type="match status" value="2"/>
</dbReference>
<dbReference type="InterPro" id="IPR035906">
    <property type="entry name" value="MetI-like_sf"/>
</dbReference>
<feature type="domain" description="ABC transmembrane type-1" evidence="9">
    <location>
        <begin position="60"/>
        <end position="267"/>
    </location>
</feature>
<dbReference type="AlphaFoldDB" id="A0A840ZQS6"/>
<comment type="caution">
    <text evidence="10">The sequence shown here is derived from an EMBL/GenBank/DDBJ whole genome shotgun (WGS) entry which is preliminary data.</text>
</comment>
<keyword evidence="11" id="KW-1185">Reference proteome</keyword>
<feature type="transmembrane region" description="Helical" evidence="8">
    <location>
        <begin position="98"/>
        <end position="125"/>
    </location>
</feature>
<reference evidence="10 11" key="1">
    <citation type="submission" date="2020-08" db="EMBL/GenBank/DDBJ databases">
        <title>Genomic Encyclopedia of Type Strains, Phase IV (KMG-IV): sequencing the most valuable type-strain genomes for metagenomic binning, comparative biology and taxonomic classification.</title>
        <authorList>
            <person name="Goeker M."/>
        </authorList>
    </citation>
    <scope>NUCLEOTIDE SEQUENCE [LARGE SCALE GENOMIC DNA]</scope>
    <source>
        <strain evidence="10 11">DSM 2163</strain>
    </source>
</reference>
<comment type="similarity">
    <text evidence="8">Belongs to the binding-protein-dependent transport system permease family.</text>
</comment>
<feature type="transmembrane region" description="Helical" evidence="8">
    <location>
        <begin position="246"/>
        <end position="265"/>
    </location>
</feature>
<gene>
    <name evidence="10" type="ORF">HNR00_004694</name>
</gene>
<keyword evidence="2 8" id="KW-0813">Transport</keyword>
<dbReference type="PANTHER" id="PTHR43357:SF4">
    <property type="entry name" value="INNER MEMBRANE ABC TRANSPORTER PERMEASE PROTEIN YDCV"/>
    <property type="match status" value="1"/>
</dbReference>
<evidence type="ECO:0000313" key="10">
    <source>
        <dbReference type="EMBL" id="MBB5759956.1"/>
    </source>
</evidence>
<feature type="transmembrane region" description="Helical" evidence="8">
    <location>
        <begin position="528"/>
        <end position="550"/>
    </location>
</feature>
<evidence type="ECO:0000313" key="11">
    <source>
        <dbReference type="Proteomes" id="UP000583454"/>
    </source>
</evidence>
<organism evidence="10 11">
    <name type="scientific">Methylorubrum rhodinum</name>
    <dbReference type="NCBI Taxonomy" id="29428"/>
    <lineage>
        <taxon>Bacteria</taxon>
        <taxon>Pseudomonadati</taxon>
        <taxon>Pseudomonadota</taxon>
        <taxon>Alphaproteobacteria</taxon>
        <taxon>Hyphomicrobiales</taxon>
        <taxon>Methylobacteriaceae</taxon>
        <taxon>Methylorubrum</taxon>
    </lineage>
</organism>
<feature type="transmembrane region" description="Helical" evidence="8">
    <location>
        <begin position="59"/>
        <end position="86"/>
    </location>
</feature>
<evidence type="ECO:0000259" key="9">
    <source>
        <dbReference type="PROSITE" id="PS50928"/>
    </source>
</evidence>
<name>A0A840ZQS6_9HYPH</name>
<dbReference type="PROSITE" id="PS50928">
    <property type="entry name" value="ABC_TM1"/>
    <property type="match status" value="2"/>
</dbReference>
<keyword evidence="6 8" id="KW-1133">Transmembrane helix</keyword>
<sequence>MSRPFRIAVVLVTALLILAPVGLVVYQSFLSGPFFQPSSHLTTQAYEFVLFEEDDFRAAFINSAVIAAGMTAIAVPLGCIMAFLIVRTDLPGRRFIEPLVLVPMFVSSVVLAFGFVVALGPVGIVSVWAKNLLGFIPWYLYSKTSLILIAGLTHVPHVFLYASSALRSLGSDVEEAARSSGAGPLRVAVTVSLPMIMPSILYASVLVFFLGFELFGLPLVLGDPEGIIVLATYLYKLTNKLGTPSYDLMAVVVVAIIFVTLPLVYTQRKLLAAANRYVAVKGKASAQRPLSIGAWRWPAVALIGVWLGVTVIVPVAALVLRSFLSTWGEGVSILDNLTLAHFRELMEYPNLVRGIVNTLLIASVGGALSVGFYALVNLALHRWRSRWTALMDYLVLVPRAMPGLIAGLAMFWLFLFTPVLQPFRQTLFSLWLAYTLVWLAYGMRLVSASLLQIGPELEEAGRVVGARPAQVSRDVTLPLIKAGLIGSWVLIFVTFVREYSTGVYLLSPGTEVIGSLLVSLWGTGAVDLVTALSTVNLALILVGLGLMFALGNKRHA</sequence>
<keyword evidence="3" id="KW-1003">Cell membrane</keyword>
<comment type="subcellular location">
    <subcellularLocation>
        <location evidence="1">Cell inner membrane</location>
        <topology evidence="1">Multi-pass membrane protein</topology>
    </subcellularLocation>
    <subcellularLocation>
        <location evidence="8">Cell membrane</location>
        <topology evidence="8">Multi-pass membrane protein</topology>
    </subcellularLocation>
</comment>
<evidence type="ECO:0000256" key="7">
    <source>
        <dbReference type="ARBA" id="ARBA00023136"/>
    </source>
</evidence>
<evidence type="ECO:0000256" key="3">
    <source>
        <dbReference type="ARBA" id="ARBA00022475"/>
    </source>
</evidence>
<dbReference type="Pfam" id="PF00528">
    <property type="entry name" value="BPD_transp_1"/>
    <property type="match status" value="2"/>
</dbReference>
<feature type="domain" description="ABC transmembrane type-1" evidence="9">
    <location>
        <begin position="355"/>
        <end position="550"/>
    </location>
</feature>